<dbReference type="RefSeq" id="XP_001709799.1">
    <property type="nucleotide sequence ID" value="XM_001709747.1"/>
</dbReference>
<dbReference type="OMA" id="ETYMIGR"/>
<dbReference type="STRING" id="184922.A8B584"/>
<evidence type="ECO:0000313" key="2">
    <source>
        <dbReference type="Proteomes" id="UP000001548"/>
    </source>
</evidence>
<dbReference type="VEuPathDB" id="GiardiaDB:GL50803_10374"/>
<name>A8B584_GIAIC</name>
<comment type="caution">
    <text evidence="1">The sequence shown here is derived from an EMBL/GenBank/DDBJ whole genome shotgun (WGS) entry which is preliminary data.</text>
</comment>
<proteinExistence type="predicted"/>
<gene>
    <name evidence="1" type="ORF">GL50803_0010374</name>
</gene>
<dbReference type="AlphaFoldDB" id="A8B584"/>
<dbReference type="EMBL" id="AACB03000002">
    <property type="protein sequence ID" value="KAE8303859.1"/>
    <property type="molecule type" value="Genomic_DNA"/>
</dbReference>
<dbReference type="PANTHER" id="PTHR24120:SF4">
    <property type="entry name" value="GH07239P"/>
    <property type="match status" value="1"/>
</dbReference>
<keyword evidence="2" id="KW-1185">Reference proteome</keyword>
<reference evidence="1 2" key="1">
    <citation type="journal article" date="2007" name="Science">
        <title>Genomic minimalism in the early diverging intestinal parasite Giardia lamblia.</title>
        <authorList>
            <person name="Morrison H.G."/>
            <person name="McArthur A.G."/>
            <person name="Gillin F.D."/>
            <person name="Aley S.B."/>
            <person name="Adam R.D."/>
            <person name="Olsen G.J."/>
            <person name="Best A.A."/>
            <person name="Cande W.Z."/>
            <person name="Chen F."/>
            <person name="Cipriano M.J."/>
            <person name="Davids B.J."/>
            <person name="Dawson S.C."/>
            <person name="Elmendorf H.G."/>
            <person name="Hehl A.B."/>
            <person name="Holder M.E."/>
            <person name="Huse S.M."/>
            <person name="Kim U.U."/>
            <person name="Lasek-Nesselquist E."/>
            <person name="Manning G."/>
            <person name="Nigam A."/>
            <person name="Nixon J.E."/>
            <person name="Palm D."/>
            <person name="Passamaneck N.E."/>
            <person name="Prabhu A."/>
            <person name="Reich C.I."/>
            <person name="Reiner D.S."/>
            <person name="Samuelson J."/>
            <person name="Svard S.G."/>
            <person name="Sogin M.L."/>
        </authorList>
    </citation>
    <scope>NUCLEOTIDE SEQUENCE [LARGE SCALE GENOMIC DNA]</scope>
    <source>
        <strain evidence="1 2">WB C6</strain>
    </source>
</reference>
<accession>A8B584</accession>
<dbReference type="KEGG" id="gla:GL50803_0010374"/>
<evidence type="ECO:0000313" key="1">
    <source>
        <dbReference type="EMBL" id="KAE8303859.1"/>
    </source>
</evidence>
<dbReference type="SMART" id="SM00248">
    <property type="entry name" value="ANK"/>
    <property type="match status" value="10"/>
</dbReference>
<dbReference type="GeneID" id="5702723"/>
<dbReference type="HOGENOM" id="CLU_394041_0_0_1"/>
<dbReference type="Gene3D" id="1.25.40.20">
    <property type="entry name" value="Ankyrin repeat-containing domain"/>
    <property type="match status" value="3"/>
</dbReference>
<organism evidence="1 2">
    <name type="scientific">Giardia intestinalis (strain ATCC 50803 / WB clone C6)</name>
    <name type="common">Giardia lamblia</name>
    <dbReference type="NCBI Taxonomy" id="184922"/>
    <lineage>
        <taxon>Eukaryota</taxon>
        <taxon>Metamonada</taxon>
        <taxon>Diplomonadida</taxon>
        <taxon>Hexamitidae</taxon>
        <taxon>Giardiinae</taxon>
        <taxon>Giardia</taxon>
    </lineage>
</organism>
<sequence>MFLDSTAPPAQLGLFQSATCRSPGSMKVCRRYTIPLNAVLDRNLLFKLLEKLRDNNSSFIIHVVEWTETKEELLVYTDGATDTPLETIYCEARFIDSALPEHVVWEFMYSMLSAVKEAQAIRNYILADSVQLRSQVPVLSLKSFYMNNAGFCRLDVFVYCFNYLFDRTVLFQSLSNQPLILKSVAVADLWPYEDCSNNCMSCTAVSPPLSFYVEPEHKDTCPTSKADWLKIETYMIGRIVLLLCDLSPVMLATTDEDDEYYNANHLYFRGYSIELALIGYRMLYTQGSIRFLVSDLLEHDFMIILRYILCPPSQDATHHRIGSQNATPLILGARSRFPLLIDELVERYAGMQDARGKTALMYAAENNSLAYIECLKAKEMRMQLRTIGTESDGETALMIAVANGNCNAAALLMDEAGLARRDGTTALMMACDQIGLQDDAVIDELIAREHGMRSCSGYTALMHAAKAGNVHLVRKTMPYEARAQANDGTTALLLAASLGYASICSLLIEQEGMYSDNEGCTALIIASKQGLERAVLATIQLAGESNHMGRTALMHAVKYNRQRIVSVLSTCEKEMGRTDKYGASALSMAAESGNAQVLGILLKSPIADKEVSLVDKNGWTALIHAARNNHVDCVVQLVKTQAGMKDFKGYSAILYAIKWGYVEVVKRLLESEGYLLKEQPGKSHLQSIDTSPDVANLLTS</sequence>
<dbReference type="InterPro" id="IPR002110">
    <property type="entry name" value="Ankyrin_rpt"/>
</dbReference>
<dbReference type="PANTHER" id="PTHR24120">
    <property type="entry name" value="GH07239P"/>
    <property type="match status" value="1"/>
</dbReference>
<dbReference type="SUPFAM" id="SSF48403">
    <property type="entry name" value="Ankyrin repeat"/>
    <property type="match status" value="1"/>
</dbReference>
<dbReference type="SMR" id="A8B584"/>
<dbReference type="InterPro" id="IPR036770">
    <property type="entry name" value="Ankyrin_rpt-contain_sf"/>
</dbReference>
<dbReference type="Pfam" id="PF12796">
    <property type="entry name" value="Ank_2"/>
    <property type="match status" value="3"/>
</dbReference>
<protein>
    <submittedName>
        <fullName evidence="1">Ankyrin repeat protein 1</fullName>
    </submittedName>
</protein>
<dbReference type="Proteomes" id="UP000001548">
    <property type="component" value="Unassembled WGS sequence"/>
</dbReference>